<dbReference type="InterPro" id="IPR047525">
    <property type="entry name" value="TfoX-like"/>
</dbReference>
<proteinExistence type="predicted"/>
<name>A0A2W5A7N2_9SPHN</name>
<gene>
    <name evidence="2" type="ORF">DI623_10910</name>
</gene>
<dbReference type="Gene3D" id="3.30.1460.30">
    <property type="entry name" value="YgaC/TfoX-N like chaperone"/>
    <property type="match status" value="1"/>
</dbReference>
<accession>A0A2W5A7N2</accession>
<protein>
    <submittedName>
        <fullName evidence="2">Competence protein TfoX</fullName>
    </submittedName>
</protein>
<organism evidence="2 3">
    <name type="scientific">Sphingomonas sanxanigenens</name>
    <dbReference type="NCBI Taxonomy" id="397260"/>
    <lineage>
        <taxon>Bacteria</taxon>
        <taxon>Pseudomonadati</taxon>
        <taxon>Pseudomonadota</taxon>
        <taxon>Alphaproteobacteria</taxon>
        <taxon>Sphingomonadales</taxon>
        <taxon>Sphingomonadaceae</taxon>
        <taxon>Sphingomonas</taxon>
    </lineage>
</organism>
<evidence type="ECO:0000313" key="3">
    <source>
        <dbReference type="Proteomes" id="UP000249066"/>
    </source>
</evidence>
<dbReference type="PANTHER" id="PTHR36121">
    <property type="entry name" value="PROTEIN SXY"/>
    <property type="match status" value="1"/>
</dbReference>
<dbReference type="Proteomes" id="UP000249066">
    <property type="component" value="Unassembled WGS sequence"/>
</dbReference>
<sequence length="115" mass="12677">MAVDPGLVAWVAEALEPMGHVSSRAMMGGATLYLDGAVFAIVAFDQLWFKADAQSDAIWDAQGCDRFTYEAKGRTMTMNYRRAPDAVHDDADAMREWAGLAVQAGQRAPAKRRRR</sequence>
<evidence type="ECO:0000313" key="2">
    <source>
        <dbReference type="EMBL" id="PZO89237.1"/>
    </source>
</evidence>
<reference evidence="2 3" key="1">
    <citation type="submission" date="2017-08" db="EMBL/GenBank/DDBJ databases">
        <title>Infants hospitalized years apart are colonized by the same room-sourced microbial strains.</title>
        <authorList>
            <person name="Brooks B."/>
            <person name="Olm M.R."/>
            <person name="Firek B.A."/>
            <person name="Baker R."/>
            <person name="Thomas B.C."/>
            <person name="Morowitz M.J."/>
            <person name="Banfield J.F."/>
        </authorList>
    </citation>
    <scope>NUCLEOTIDE SEQUENCE [LARGE SCALE GENOMIC DNA]</scope>
    <source>
        <strain evidence="2">S2_018_000_R2_101</strain>
    </source>
</reference>
<dbReference type="PANTHER" id="PTHR36121:SF1">
    <property type="entry name" value="PROTEIN SXY"/>
    <property type="match status" value="1"/>
</dbReference>
<dbReference type="SUPFAM" id="SSF159894">
    <property type="entry name" value="YgaC/TfoX-N like"/>
    <property type="match status" value="1"/>
</dbReference>
<dbReference type="Pfam" id="PF04993">
    <property type="entry name" value="TfoX_N"/>
    <property type="match status" value="1"/>
</dbReference>
<dbReference type="InterPro" id="IPR007076">
    <property type="entry name" value="TfoX_N"/>
</dbReference>
<feature type="domain" description="TfoX N-terminal" evidence="1">
    <location>
        <begin position="13"/>
        <end position="104"/>
    </location>
</feature>
<dbReference type="AlphaFoldDB" id="A0A2W5A7N2"/>
<comment type="caution">
    <text evidence="2">The sequence shown here is derived from an EMBL/GenBank/DDBJ whole genome shotgun (WGS) entry which is preliminary data.</text>
</comment>
<dbReference type="EMBL" id="QFNN01000067">
    <property type="protein sequence ID" value="PZO89237.1"/>
    <property type="molecule type" value="Genomic_DNA"/>
</dbReference>
<evidence type="ECO:0000259" key="1">
    <source>
        <dbReference type="Pfam" id="PF04993"/>
    </source>
</evidence>